<dbReference type="Gene3D" id="1.10.600.10">
    <property type="entry name" value="Farnesyl Diphosphate Synthase"/>
    <property type="match status" value="1"/>
</dbReference>
<evidence type="ECO:0000256" key="4">
    <source>
        <dbReference type="ARBA" id="ARBA00022723"/>
    </source>
</evidence>
<dbReference type="InterPro" id="IPR033749">
    <property type="entry name" value="Polyprenyl_synt_CS"/>
</dbReference>
<dbReference type="InterPro" id="IPR008949">
    <property type="entry name" value="Isoprenoid_synthase_dom_sf"/>
</dbReference>
<dbReference type="SUPFAM" id="SSF48576">
    <property type="entry name" value="Terpenoid synthases"/>
    <property type="match status" value="1"/>
</dbReference>
<sequence>MSLLLNNTKIIEKEMILLEAMLRKVLLSDIALATEIASYLVGSGGKRIRPYLTILTGKALGYKKRKLITLACVIELLHTASLIHDDIVDKSDLRRGNLSVNAKWDNAHGVLVGDFVYSKAFQLMASLENNHAIKTLADSTNRISEGEVLQLILRGQANCSEKDYFEIIGRKTAELFKASSLSAAIIAETSKELRQSSSKFAYSLGIAFQIKDDLLDYIGEEKTTGKKIGKDFEEGKLTLPLIKTFSLCSKKEIKFLKDTLKKKDNRKLSKVIEIVRNSGALKQVEKEVNKHSKSCLKQLSFFPQTQYRAELEYMVNSLKIRKK</sequence>
<keyword evidence="5" id="KW-0460">Magnesium</keyword>
<dbReference type="InterPro" id="IPR000092">
    <property type="entry name" value="Polyprenyl_synt"/>
</dbReference>
<protein>
    <recommendedName>
        <fullName evidence="7">Polyprenyl synthetase</fullName>
    </recommendedName>
</protein>
<comment type="similarity">
    <text evidence="2">Belongs to the FPP/GGPP synthase family.</text>
</comment>
<accession>A0A382B9F9</accession>
<evidence type="ECO:0000256" key="1">
    <source>
        <dbReference type="ARBA" id="ARBA00001946"/>
    </source>
</evidence>
<dbReference type="PROSITE" id="PS00723">
    <property type="entry name" value="POLYPRENYL_SYNTHASE_1"/>
    <property type="match status" value="1"/>
</dbReference>
<dbReference type="SFLD" id="SFLDS00005">
    <property type="entry name" value="Isoprenoid_Synthase_Type_I"/>
    <property type="match status" value="1"/>
</dbReference>
<dbReference type="AlphaFoldDB" id="A0A382B9F9"/>
<dbReference type="GO" id="GO:0004659">
    <property type="term" value="F:prenyltransferase activity"/>
    <property type="evidence" value="ECO:0007669"/>
    <property type="project" value="InterPro"/>
</dbReference>
<proteinExistence type="inferred from homology"/>
<evidence type="ECO:0000256" key="5">
    <source>
        <dbReference type="ARBA" id="ARBA00022842"/>
    </source>
</evidence>
<dbReference type="PANTHER" id="PTHR12001">
    <property type="entry name" value="GERANYLGERANYL PYROPHOSPHATE SYNTHASE"/>
    <property type="match status" value="1"/>
</dbReference>
<evidence type="ECO:0000256" key="2">
    <source>
        <dbReference type="ARBA" id="ARBA00006706"/>
    </source>
</evidence>
<dbReference type="GO" id="GO:0008299">
    <property type="term" value="P:isoprenoid biosynthetic process"/>
    <property type="evidence" value="ECO:0007669"/>
    <property type="project" value="InterPro"/>
</dbReference>
<evidence type="ECO:0008006" key="7">
    <source>
        <dbReference type="Google" id="ProtNLM"/>
    </source>
</evidence>
<dbReference type="PANTHER" id="PTHR12001:SF69">
    <property type="entry name" value="ALL TRANS-POLYPRENYL-DIPHOSPHATE SYNTHASE PDSS1"/>
    <property type="match status" value="1"/>
</dbReference>
<evidence type="ECO:0000256" key="3">
    <source>
        <dbReference type="ARBA" id="ARBA00022679"/>
    </source>
</evidence>
<dbReference type="CDD" id="cd00685">
    <property type="entry name" value="Trans_IPPS_HT"/>
    <property type="match status" value="1"/>
</dbReference>
<dbReference type="GO" id="GO:0046872">
    <property type="term" value="F:metal ion binding"/>
    <property type="evidence" value="ECO:0007669"/>
    <property type="project" value="UniProtKB-KW"/>
</dbReference>
<keyword evidence="3" id="KW-0808">Transferase</keyword>
<gene>
    <name evidence="6" type="ORF">METZ01_LOCUS163294</name>
</gene>
<evidence type="ECO:0000313" key="6">
    <source>
        <dbReference type="EMBL" id="SVB10440.1"/>
    </source>
</evidence>
<comment type="cofactor">
    <cofactor evidence="1">
        <name>Mg(2+)</name>
        <dbReference type="ChEBI" id="CHEBI:18420"/>
    </cofactor>
</comment>
<name>A0A382B9F9_9ZZZZ</name>
<reference evidence="6" key="1">
    <citation type="submission" date="2018-05" db="EMBL/GenBank/DDBJ databases">
        <authorList>
            <person name="Lanie J.A."/>
            <person name="Ng W.-L."/>
            <person name="Kazmierczak K.M."/>
            <person name="Andrzejewski T.M."/>
            <person name="Davidsen T.M."/>
            <person name="Wayne K.J."/>
            <person name="Tettelin H."/>
            <person name="Glass J.I."/>
            <person name="Rusch D."/>
            <person name="Podicherti R."/>
            <person name="Tsui H.-C.T."/>
            <person name="Winkler M.E."/>
        </authorList>
    </citation>
    <scope>NUCLEOTIDE SEQUENCE</scope>
</reference>
<dbReference type="Pfam" id="PF00348">
    <property type="entry name" value="polyprenyl_synt"/>
    <property type="match status" value="1"/>
</dbReference>
<keyword evidence="4" id="KW-0479">Metal-binding</keyword>
<organism evidence="6">
    <name type="scientific">marine metagenome</name>
    <dbReference type="NCBI Taxonomy" id="408172"/>
    <lineage>
        <taxon>unclassified sequences</taxon>
        <taxon>metagenomes</taxon>
        <taxon>ecological metagenomes</taxon>
    </lineage>
</organism>
<dbReference type="PROSITE" id="PS00444">
    <property type="entry name" value="POLYPRENYL_SYNTHASE_2"/>
    <property type="match status" value="1"/>
</dbReference>
<dbReference type="EMBL" id="UINC01028803">
    <property type="protein sequence ID" value="SVB10440.1"/>
    <property type="molecule type" value="Genomic_DNA"/>
</dbReference>